<evidence type="ECO:0000256" key="10">
    <source>
        <dbReference type="SAM" id="MobiDB-lite"/>
    </source>
</evidence>
<evidence type="ECO:0000256" key="9">
    <source>
        <dbReference type="PIRSR" id="PIRSR017269-1"/>
    </source>
</evidence>
<dbReference type="PIRSF" id="PIRSF017269">
    <property type="entry name" value="GCD14"/>
    <property type="match status" value="1"/>
</dbReference>
<feature type="compositionally biased region" description="Basic and acidic residues" evidence="10">
    <location>
        <begin position="280"/>
        <end position="298"/>
    </location>
</feature>
<dbReference type="Gene3D" id="3.40.50.150">
    <property type="entry name" value="Vaccinia Virus protein VP39"/>
    <property type="match status" value="1"/>
</dbReference>
<evidence type="ECO:0000256" key="6">
    <source>
        <dbReference type="ARBA" id="ARBA00022694"/>
    </source>
</evidence>
<dbReference type="GO" id="GO:0031515">
    <property type="term" value="C:tRNA (m1A) methyltransferase complex"/>
    <property type="evidence" value="ECO:0000318"/>
    <property type="project" value="GO_Central"/>
</dbReference>
<dbReference type="OrthoDB" id="1925287at2759"/>
<organism evidence="12 13">
    <name type="scientific">Klebsormidium nitens</name>
    <name type="common">Green alga</name>
    <name type="synonym">Ulothrix nitens</name>
    <dbReference type="NCBI Taxonomy" id="105231"/>
    <lineage>
        <taxon>Eukaryota</taxon>
        <taxon>Viridiplantae</taxon>
        <taxon>Streptophyta</taxon>
        <taxon>Klebsormidiophyceae</taxon>
        <taxon>Klebsormidiales</taxon>
        <taxon>Klebsormidiaceae</taxon>
        <taxon>Klebsormidium</taxon>
    </lineage>
</organism>
<dbReference type="GO" id="GO:0005634">
    <property type="term" value="C:nucleus"/>
    <property type="evidence" value="ECO:0000318"/>
    <property type="project" value="GO_Central"/>
</dbReference>
<evidence type="ECO:0000256" key="4">
    <source>
        <dbReference type="ARBA" id="ARBA00022679"/>
    </source>
</evidence>
<dbReference type="CDD" id="cd02440">
    <property type="entry name" value="AdoMet_MTases"/>
    <property type="match status" value="1"/>
</dbReference>
<evidence type="ECO:0000256" key="7">
    <source>
        <dbReference type="ARBA" id="ARBA00023242"/>
    </source>
</evidence>
<evidence type="ECO:0000313" key="12">
    <source>
        <dbReference type="EMBL" id="GAQ86103.1"/>
    </source>
</evidence>
<dbReference type="InterPro" id="IPR049470">
    <property type="entry name" value="TRM61_C"/>
</dbReference>
<accession>A0A1Y1I6G0</accession>
<keyword evidence="3 8" id="KW-0489">Methyltransferase</keyword>
<comment type="catalytic activity">
    <reaction evidence="8">
        <text>adenosine(58) in tRNA + S-adenosyl-L-methionine = N(1)-methyladenosine(58) in tRNA + S-adenosyl-L-homocysteine + H(+)</text>
        <dbReference type="Rhea" id="RHEA:43152"/>
        <dbReference type="Rhea" id="RHEA-COMP:10365"/>
        <dbReference type="Rhea" id="RHEA-COMP:10366"/>
        <dbReference type="ChEBI" id="CHEBI:15378"/>
        <dbReference type="ChEBI" id="CHEBI:57856"/>
        <dbReference type="ChEBI" id="CHEBI:59789"/>
        <dbReference type="ChEBI" id="CHEBI:74411"/>
        <dbReference type="ChEBI" id="CHEBI:74491"/>
        <dbReference type="EC" id="2.1.1.220"/>
    </reaction>
</comment>
<name>A0A1Y1I6G0_KLENI</name>
<evidence type="ECO:0000313" key="13">
    <source>
        <dbReference type="Proteomes" id="UP000054558"/>
    </source>
</evidence>
<evidence type="ECO:0000256" key="3">
    <source>
        <dbReference type="ARBA" id="ARBA00022603"/>
    </source>
</evidence>
<dbReference type="Proteomes" id="UP000054558">
    <property type="component" value="Unassembled WGS sequence"/>
</dbReference>
<dbReference type="GO" id="GO:0030488">
    <property type="term" value="P:tRNA methylation"/>
    <property type="evidence" value="ECO:0000318"/>
    <property type="project" value="GO_Central"/>
</dbReference>
<feature type="domain" description="tRNA (adenine(58)-N(1))-methyltransferase catalytic subunit TRM61 C-terminal" evidence="11">
    <location>
        <begin position="74"/>
        <end position="295"/>
    </location>
</feature>
<dbReference type="AlphaFoldDB" id="A0A1Y1I6G0"/>
<evidence type="ECO:0000256" key="8">
    <source>
        <dbReference type="PIRNR" id="PIRNR017269"/>
    </source>
</evidence>
<sequence length="391" mass="41505">MLLAGRSRGRMVVAGSTTVIQEGDLVIVYESHDRMKAVKVSAKETLQNRFGSFKHSDWIGRPFGSKVHSCTQGGFVHLLAPTPELWTLVLQHRTQILYAPDISLVVSFLELKPGSVVLESGTGSGSLTTCLARAVAPTGHVHTFEFHEPRAIAAREEFLRNGLDGLVTVRVRDVEAQGLPAELAGQADAVFLDLPGPWNAVPSAARVLRPDAPFCSFSPCIEQVQRTCEELAAHGFADVRAFEILLRTYDVRSEACSAQLLGAAESVPNGKRTKAQGGSEQKRQKSDAAQRGVNDRSESASGTADEGEGDATGTRSRASNVGKVEGSAVPSGTEGSDPAPTTEARDATEEQSKSVPSTLGSVGKVILARPTAETRGHTGYLTFARRACSGA</sequence>
<evidence type="ECO:0000259" key="11">
    <source>
        <dbReference type="Pfam" id="PF08704"/>
    </source>
</evidence>
<dbReference type="GO" id="GO:0160107">
    <property type="term" value="F:tRNA (adenine(58)-N1)-methyltransferase activity"/>
    <property type="evidence" value="ECO:0007669"/>
    <property type="project" value="UniProtKB-EC"/>
</dbReference>
<dbReference type="OMA" id="RPDHRMI"/>
<feature type="binding site" evidence="9">
    <location>
        <position position="173"/>
    </location>
    <ligand>
        <name>S-adenosyl-L-methionine</name>
        <dbReference type="ChEBI" id="CHEBI:59789"/>
    </ligand>
</feature>
<reference evidence="12 13" key="1">
    <citation type="journal article" date="2014" name="Nat. Commun.">
        <title>Klebsormidium flaccidum genome reveals primary factors for plant terrestrial adaptation.</title>
        <authorList>
            <person name="Hori K."/>
            <person name="Maruyama F."/>
            <person name="Fujisawa T."/>
            <person name="Togashi T."/>
            <person name="Yamamoto N."/>
            <person name="Seo M."/>
            <person name="Sato S."/>
            <person name="Yamada T."/>
            <person name="Mori H."/>
            <person name="Tajima N."/>
            <person name="Moriyama T."/>
            <person name="Ikeuchi M."/>
            <person name="Watanabe M."/>
            <person name="Wada H."/>
            <person name="Kobayashi K."/>
            <person name="Saito M."/>
            <person name="Masuda T."/>
            <person name="Sasaki-Sekimoto Y."/>
            <person name="Mashiguchi K."/>
            <person name="Awai K."/>
            <person name="Shimojima M."/>
            <person name="Masuda S."/>
            <person name="Iwai M."/>
            <person name="Nobusawa T."/>
            <person name="Narise T."/>
            <person name="Kondo S."/>
            <person name="Saito H."/>
            <person name="Sato R."/>
            <person name="Murakawa M."/>
            <person name="Ihara Y."/>
            <person name="Oshima-Yamada Y."/>
            <person name="Ohtaka K."/>
            <person name="Satoh M."/>
            <person name="Sonobe K."/>
            <person name="Ishii M."/>
            <person name="Ohtani R."/>
            <person name="Kanamori-Sato M."/>
            <person name="Honoki R."/>
            <person name="Miyazaki D."/>
            <person name="Mochizuki H."/>
            <person name="Umetsu J."/>
            <person name="Higashi K."/>
            <person name="Shibata D."/>
            <person name="Kamiya Y."/>
            <person name="Sato N."/>
            <person name="Nakamura Y."/>
            <person name="Tabata S."/>
            <person name="Ida S."/>
            <person name="Kurokawa K."/>
            <person name="Ohta H."/>
        </authorList>
    </citation>
    <scope>NUCLEOTIDE SEQUENCE [LARGE SCALE GENOMIC DNA]</scope>
    <source>
        <strain evidence="12 13">NIES-2285</strain>
    </source>
</reference>
<keyword evidence="13" id="KW-1185">Reference proteome</keyword>
<feature type="binding site" evidence="9">
    <location>
        <position position="145"/>
    </location>
    <ligand>
        <name>S-adenosyl-L-methionine</name>
        <dbReference type="ChEBI" id="CHEBI:59789"/>
    </ligand>
</feature>
<gene>
    <name evidence="12" type="ORF">KFL_002700220</name>
</gene>
<dbReference type="FunFam" id="3.10.330.20:FF:000002">
    <property type="entry name" value="tRNA (adenine(58)-N(1))-methyltransferase catalytic subunit TRMT61A"/>
    <property type="match status" value="1"/>
</dbReference>
<keyword evidence="4 8" id="KW-0808">Transferase</keyword>
<dbReference type="PANTHER" id="PTHR12133">
    <property type="entry name" value="TRNA (ADENINE(58)-N(1))-METHYLTRANSFERASE"/>
    <property type="match status" value="1"/>
</dbReference>
<feature type="binding site" evidence="9">
    <location>
        <position position="193"/>
    </location>
    <ligand>
        <name>S-adenosyl-L-methionine</name>
        <dbReference type="ChEBI" id="CHEBI:59789"/>
    </ligand>
</feature>
<feature type="compositionally biased region" description="Basic and acidic residues" evidence="10">
    <location>
        <begin position="343"/>
        <end position="352"/>
    </location>
</feature>
<feature type="region of interest" description="Disordered" evidence="10">
    <location>
        <begin position="267"/>
        <end position="360"/>
    </location>
</feature>
<dbReference type="PROSITE" id="PS51620">
    <property type="entry name" value="SAM_TRM61"/>
    <property type="match status" value="1"/>
</dbReference>
<dbReference type="STRING" id="105231.A0A1Y1I6G0"/>
<protein>
    <recommendedName>
        <fullName evidence="2 8">tRNA (adenine(58)-N(1))-methyltransferase</fullName>
        <ecNumber evidence="2 8">2.1.1.220</ecNumber>
    </recommendedName>
</protein>
<dbReference type="PANTHER" id="PTHR12133:SF2">
    <property type="entry name" value="TRNA (ADENINE(58)-N(1))-METHYLTRANSFERASE CATALYTIC SUBUNIT TRMT61A"/>
    <property type="match status" value="1"/>
</dbReference>
<evidence type="ECO:0000256" key="5">
    <source>
        <dbReference type="ARBA" id="ARBA00022691"/>
    </source>
</evidence>
<keyword evidence="5 8" id="KW-0949">S-adenosyl-L-methionine</keyword>
<dbReference type="InterPro" id="IPR029063">
    <property type="entry name" value="SAM-dependent_MTases_sf"/>
</dbReference>
<dbReference type="Gene3D" id="3.10.330.20">
    <property type="match status" value="1"/>
</dbReference>
<evidence type="ECO:0000256" key="1">
    <source>
        <dbReference type="ARBA" id="ARBA00004123"/>
    </source>
</evidence>
<dbReference type="EMBL" id="DF237219">
    <property type="protein sequence ID" value="GAQ86103.1"/>
    <property type="molecule type" value="Genomic_DNA"/>
</dbReference>
<proteinExistence type="inferred from homology"/>
<comment type="similarity">
    <text evidence="8">Belongs to the class I-like SAM-binding methyltransferase superfamily. TRM61 family.</text>
</comment>
<dbReference type="InterPro" id="IPR014816">
    <property type="entry name" value="tRNA_MeTrfase_Gcd14"/>
</dbReference>
<keyword evidence="7" id="KW-0539">Nucleus</keyword>
<dbReference type="Pfam" id="PF08704">
    <property type="entry name" value="GCD14"/>
    <property type="match status" value="1"/>
</dbReference>
<comment type="subcellular location">
    <subcellularLocation>
        <location evidence="1">Nucleus</location>
    </subcellularLocation>
</comment>
<dbReference type="SUPFAM" id="SSF53335">
    <property type="entry name" value="S-adenosyl-L-methionine-dependent methyltransferases"/>
    <property type="match status" value="1"/>
</dbReference>
<feature type="binding site" evidence="9">
    <location>
        <begin position="124"/>
        <end position="127"/>
    </location>
    <ligand>
        <name>S-adenosyl-L-methionine</name>
        <dbReference type="ChEBI" id="CHEBI:59789"/>
    </ligand>
</feature>
<evidence type="ECO:0000256" key="2">
    <source>
        <dbReference type="ARBA" id="ARBA00012796"/>
    </source>
</evidence>
<dbReference type="FunFam" id="3.40.50.150:FF:000227">
    <property type="entry name" value="tRNA (adenine(58)-N(1))-methyltransferase"/>
    <property type="match status" value="1"/>
</dbReference>
<dbReference type="EC" id="2.1.1.220" evidence="2 8"/>
<keyword evidence="6 8" id="KW-0819">tRNA processing</keyword>